<evidence type="ECO:0000313" key="1">
    <source>
        <dbReference type="EMBL" id="MCI51770.1"/>
    </source>
</evidence>
<reference evidence="1 2" key="1">
    <citation type="journal article" date="2018" name="Front. Plant Sci.">
        <title>Red Clover (Trifolium pratense) and Zigzag Clover (T. medium) - A Picture of Genomic Similarities and Differences.</title>
        <authorList>
            <person name="Dluhosova J."/>
            <person name="Istvanek J."/>
            <person name="Nedelnik J."/>
            <person name="Repkova J."/>
        </authorList>
    </citation>
    <scope>NUCLEOTIDE SEQUENCE [LARGE SCALE GENOMIC DNA]</scope>
    <source>
        <strain evidence="2">cv. 10/8</strain>
        <tissue evidence="1">Leaf</tissue>
    </source>
</reference>
<dbReference type="Proteomes" id="UP000265520">
    <property type="component" value="Unassembled WGS sequence"/>
</dbReference>
<proteinExistence type="predicted"/>
<feature type="non-terminal residue" evidence="1">
    <location>
        <position position="1"/>
    </location>
</feature>
<name>A0A392SV29_9FABA</name>
<accession>A0A392SV29</accession>
<comment type="caution">
    <text evidence="1">The sequence shown here is derived from an EMBL/GenBank/DDBJ whole genome shotgun (WGS) entry which is preliminary data.</text>
</comment>
<organism evidence="1 2">
    <name type="scientific">Trifolium medium</name>
    <dbReference type="NCBI Taxonomy" id="97028"/>
    <lineage>
        <taxon>Eukaryota</taxon>
        <taxon>Viridiplantae</taxon>
        <taxon>Streptophyta</taxon>
        <taxon>Embryophyta</taxon>
        <taxon>Tracheophyta</taxon>
        <taxon>Spermatophyta</taxon>
        <taxon>Magnoliopsida</taxon>
        <taxon>eudicotyledons</taxon>
        <taxon>Gunneridae</taxon>
        <taxon>Pentapetalae</taxon>
        <taxon>rosids</taxon>
        <taxon>fabids</taxon>
        <taxon>Fabales</taxon>
        <taxon>Fabaceae</taxon>
        <taxon>Papilionoideae</taxon>
        <taxon>50 kb inversion clade</taxon>
        <taxon>NPAAA clade</taxon>
        <taxon>Hologalegina</taxon>
        <taxon>IRL clade</taxon>
        <taxon>Trifolieae</taxon>
        <taxon>Trifolium</taxon>
    </lineage>
</organism>
<sequence>PVTVDRPKKGSVPLGFYMEELPGGAANAHIPLLIRADMANFDVRRILVDTGSSVDIMFVHCFKTLQLDQSYMAPYVGSDLQAFNGASSSIGSGNGLNM</sequence>
<evidence type="ECO:0000313" key="2">
    <source>
        <dbReference type="Proteomes" id="UP000265520"/>
    </source>
</evidence>
<protein>
    <submittedName>
        <fullName evidence="1">Uncharacterized protein</fullName>
    </submittedName>
</protein>
<keyword evidence="2" id="KW-1185">Reference proteome</keyword>
<dbReference type="EMBL" id="LXQA010437015">
    <property type="protein sequence ID" value="MCI51770.1"/>
    <property type="molecule type" value="Genomic_DNA"/>
</dbReference>
<feature type="non-terminal residue" evidence="1">
    <location>
        <position position="98"/>
    </location>
</feature>
<dbReference type="AlphaFoldDB" id="A0A392SV29"/>